<keyword evidence="2" id="KW-0862">Zinc</keyword>
<feature type="region of interest" description="Disordered" evidence="6">
    <location>
        <begin position="1"/>
        <end position="20"/>
    </location>
</feature>
<organism evidence="8 9">
    <name type="scientific">Cytospora schulzeri</name>
    <dbReference type="NCBI Taxonomy" id="448051"/>
    <lineage>
        <taxon>Eukaryota</taxon>
        <taxon>Fungi</taxon>
        <taxon>Dikarya</taxon>
        <taxon>Ascomycota</taxon>
        <taxon>Pezizomycotina</taxon>
        <taxon>Sordariomycetes</taxon>
        <taxon>Sordariomycetidae</taxon>
        <taxon>Diaporthales</taxon>
        <taxon>Cytosporaceae</taxon>
        <taxon>Cytospora</taxon>
    </lineage>
</organism>
<evidence type="ECO:0000259" key="7">
    <source>
        <dbReference type="Pfam" id="PF04082"/>
    </source>
</evidence>
<accession>A0A423W3Z0</accession>
<dbReference type="Pfam" id="PF04082">
    <property type="entry name" value="Fungal_trans"/>
    <property type="match status" value="1"/>
</dbReference>
<feature type="domain" description="Xylanolytic transcriptional activator regulatory" evidence="7">
    <location>
        <begin position="240"/>
        <end position="447"/>
    </location>
</feature>
<sequence length="730" mass="82272">MKALMIEMTEHRDQSSDGATELRKHTFDEDFGAESITVTSVMQNSFPANQAPSAGATEPPTGAEESLAPDGLLDNLIPDEMVHFDPLNNPFPDFEFDIPWDLDLDTRAVLQLESQCPSPPPTNTSSTNTMQAHKVAFRNPPHGHAAFKRSLWLWEPEQEDYVRQEKEGLHIDEQSISQSHVFNKPMDNPLRNLTLNAHQRDRVLSMAMAQNKDSMRVPTFPTLELLNYLLQAHFAHDHYQLESWIHAPSFDPETAMPELLAAVISNGATSISIPAMWKFGLALQEVARRGFEASNVSTRDLKALQAFMICLDVGMWSGFKRKMEIAESFCKTILTMLRRAGMFSTSNDWPSIHLLESDPAEVVETKWQEFITQESYKRLILHVFTFDAQTSISLQTNPLITYNELSFRLPASRDLWRAPTADSWRQIYLSKKNNHRPIPRISEIMHDLNVLDELQEHIDVDLCRSVLLHGFWGQIHAYREGVRFYTGTHRLWLRSQHQELYQDLSGFSTVIHTTGSREHKTHLSLILDLFLMILHVSPDELQNFAGKAGEQEARRASAKLERWAGTAEARYAVWYAGQVFLSARRLTPASLRGFSAVAVYLASLTLWVYGLLRRPTTPPHTGERDDDHTVHAQAAGSHEAAHSRRGSAPAVDGAAKYVLLDGEEARDTKAFLHLDRGIPALTTSGGAVEPLSNPSMTLSIARGIFRENFPVRSEPLPPLVESLGNLLRDL</sequence>
<dbReference type="GO" id="GO:0003677">
    <property type="term" value="F:DNA binding"/>
    <property type="evidence" value="ECO:0007669"/>
    <property type="project" value="InterPro"/>
</dbReference>
<evidence type="ECO:0000256" key="2">
    <source>
        <dbReference type="ARBA" id="ARBA00022833"/>
    </source>
</evidence>
<keyword evidence="5" id="KW-0539">Nucleus</keyword>
<feature type="compositionally biased region" description="Basic and acidic residues" evidence="6">
    <location>
        <begin position="8"/>
        <end position="20"/>
    </location>
</feature>
<proteinExistence type="predicted"/>
<feature type="region of interest" description="Disordered" evidence="6">
    <location>
        <begin position="46"/>
        <end position="71"/>
    </location>
</feature>
<keyword evidence="4" id="KW-0804">Transcription</keyword>
<evidence type="ECO:0000313" key="8">
    <source>
        <dbReference type="EMBL" id="ROV98057.1"/>
    </source>
</evidence>
<keyword evidence="9" id="KW-1185">Reference proteome</keyword>
<comment type="caution">
    <text evidence="8">The sequence shown here is derived from an EMBL/GenBank/DDBJ whole genome shotgun (WGS) entry which is preliminary data.</text>
</comment>
<evidence type="ECO:0000256" key="5">
    <source>
        <dbReference type="ARBA" id="ARBA00023242"/>
    </source>
</evidence>
<dbReference type="OrthoDB" id="40579at2759"/>
<reference evidence="8 9" key="1">
    <citation type="submission" date="2015-09" db="EMBL/GenBank/DDBJ databases">
        <title>Host preference determinants of Valsa canker pathogens revealed by comparative genomics.</title>
        <authorList>
            <person name="Yin Z."/>
            <person name="Huang L."/>
        </authorList>
    </citation>
    <scope>NUCLEOTIDE SEQUENCE [LARGE SCALE GENOMIC DNA]</scope>
    <source>
        <strain evidence="8 9">03-1</strain>
    </source>
</reference>
<keyword evidence="1" id="KW-0479">Metal-binding</keyword>
<protein>
    <recommendedName>
        <fullName evidence="7">Xylanolytic transcriptional activator regulatory domain-containing protein</fullName>
    </recommendedName>
</protein>
<dbReference type="PANTHER" id="PTHR47660">
    <property type="entry name" value="TRANSCRIPTION FACTOR WITH C2H2 AND ZN(2)-CYS(6) DNA BINDING DOMAIN (EUROFUNG)-RELATED-RELATED"/>
    <property type="match status" value="1"/>
</dbReference>
<dbReference type="AlphaFoldDB" id="A0A423W3Z0"/>
<feature type="compositionally biased region" description="Basic and acidic residues" evidence="6">
    <location>
        <begin position="621"/>
        <end position="630"/>
    </location>
</feature>
<dbReference type="STRING" id="356882.A0A423W3Z0"/>
<dbReference type="GO" id="GO:0008270">
    <property type="term" value="F:zinc ion binding"/>
    <property type="evidence" value="ECO:0007669"/>
    <property type="project" value="InterPro"/>
</dbReference>
<name>A0A423W3Z0_9PEZI</name>
<dbReference type="EMBL" id="LKEA01000027">
    <property type="protein sequence ID" value="ROV98057.1"/>
    <property type="molecule type" value="Genomic_DNA"/>
</dbReference>
<evidence type="ECO:0000256" key="3">
    <source>
        <dbReference type="ARBA" id="ARBA00023015"/>
    </source>
</evidence>
<feature type="region of interest" description="Disordered" evidence="6">
    <location>
        <begin position="618"/>
        <end position="648"/>
    </location>
</feature>
<evidence type="ECO:0000313" key="9">
    <source>
        <dbReference type="Proteomes" id="UP000283895"/>
    </source>
</evidence>
<dbReference type="InterPro" id="IPR007219">
    <property type="entry name" value="XnlR_reg_dom"/>
</dbReference>
<dbReference type="CDD" id="cd12148">
    <property type="entry name" value="fungal_TF_MHR"/>
    <property type="match status" value="1"/>
</dbReference>
<gene>
    <name evidence="8" type="ORF">VMCG_07036</name>
</gene>
<keyword evidence="3" id="KW-0805">Transcription regulation</keyword>
<evidence type="ECO:0000256" key="1">
    <source>
        <dbReference type="ARBA" id="ARBA00022723"/>
    </source>
</evidence>
<dbReference type="GO" id="GO:0006351">
    <property type="term" value="P:DNA-templated transcription"/>
    <property type="evidence" value="ECO:0007669"/>
    <property type="project" value="InterPro"/>
</dbReference>
<dbReference type="PANTHER" id="PTHR47660:SF2">
    <property type="entry name" value="TRANSCRIPTION FACTOR WITH C2H2 AND ZN(2)-CYS(6) DNA BINDING DOMAIN (EUROFUNG)"/>
    <property type="match status" value="1"/>
</dbReference>
<evidence type="ECO:0000256" key="6">
    <source>
        <dbReference type="SAM" id="MobiDB-lite"/>
    </source>
</evidence>
<dbReference type="Proteomes" id="UP000283895">
    <property type="component" value="Unassembled WGS sequence"/>
</dbReference>
<evidence type="ECO:0000256" key="4">
    <source>
        <dbReference type="ARBA" id="ARBA00023163"/>
    </source>
</evidence>